<gene>
    <name evidence="2" type="ORF">ACFQQL_04235</name>
</gene>
<dbReference type="Pfam" id="PF12706">
    <property type="entry name" value="Lactamase_B_2"/>
    <property type="match status" value="1"/>
</dbReference>
<organism evidence="2 3">
    <name type="scientific">Georgenia alba</name>
    <dbReference type="NCBI Taxonomy" id="2233858"/>
    <lineage>
        <taxon>Bacteria</taxon>
        <taxon>Bacillati</taxon>
        <taxon>Actinomycetota</taxon>
        <taxon>Actinomycetes</taxon>
        <taxon>Micrococcales</taxon>
        <taxon>Bogoriellaceae</taxon>
        <taxon>Georgenia</taxon>
    </lineage>
</organism>
<dbReference type="Gene3D" id="3.60.15.10">
    <property type="entry name" value="Ribonuclease Z/Hydroxyacylglutathione hydrolase-like"/>
    <property type="match status" value="1"/>
</dbReference>
<dbReference type="SUPFAM" id="SSF56281">
    <property type="entry name" value="Metallo-hydrolase/oxidoreductase"/>
    <property type="match status" value="1"/>
</dbReference>
<evidence type="ECO:0000313" key="2">
    <source>
        <dbReference type="EMBL" id="MFC7404308.1"/>
    </source>
</evidence>
<keyword evidence="3" id="KW-1185">Reference proteome</keyword>
<protein>
    <submittedName>
        <fullName evidence="2">MBL fold metallo-hydrolase</fullName>
    </submittedName>
</protein>
<dbReference type="EMBL" id="JBHTCQ010000001">
    <property type="protein sequence ID" value="MFC7404308.1"/>
    <property type="molecule type" value="Genomic_DNA"/>
</dbReference>
<dbReference type="InterPro" id="IPR036866">
    <property type="entry name" value="RibonucZ/Hydroxyglut_hydro"/>
</dbReference>
<feature type="domain" description="Metallo-beta-lactamase" evidence="1">
    <location>
        <begin position="20"/>
        <end position="223"/>
    </location>
</feature>
<reference evidence="3" key="1">
    <citation type="journal article" date="2019" name="Int. J. Syst. Evol. Microbiol.">
        <title>The Global Catalogue of Microorganisms (GCM) 10K type strain sequencing project: providing services to taxonomists for standard genome sequencing and annotation.</title>
        <authorList>
            <consortium name="The Broad Institute Genomics Platform"/>
            <consortium name="The Broad Institute Genome Sequencing Center for Infectious Disease"/>
            <person name="Wu L."/>
            <person name="Ma J."/>
        </authorList>
    </citation>
    <scope>NUCLEOTIDE SEQUENCE [LARGE SCALE GENOMIC DNA]</scope>
    <source>
        <strain evidence="3">JCM 1490</strain>
    </source>
</reference>
<proteinExistence type="predicted"/>
<dbReference type="RefSeq" id="WP_382391572.1">
    <property type="nucleotide sequence ID" value="NZ_JBHTCQ010000001.1"/>
</dbReference>
<sequence length="257" mass="27362">MSSSLTVLGSCGAWPEPGRACSGFVLEHEGFRVVLDLGYGTLSRLLAHLGSAVGDGVDAVVVTHHHPDHMLDLHGLFRARWFGRRDAAPIPLYAPPRVLAMLKSLEDEDPDDVDRVLAHRPLPAGPYDVGPFVLTSRALPHFVPNAGVRLAADGLCVSYTGDTGPDAALADLGRDADLFVVEASDRHQRRGVPPAATTSLHLSARQAGQAAAAAGARRLLLTHFWPGNDRERSRADAAAVFDGEVMLAEEGLRIALP</sequence>
<dbReference type="Proteomes" id="UP001596455">
    <property type="component" value="Unassembled WGS sequence"/>
</dbReference>
<comment type="caution">
    <text evidence="2">The sequence shown here is derived from an EMBL/GenBank/DDBJ whole genome shotgun (WGS) entry which is preliminary data.</text>
</comment>
<name>A0ABW2Q7B1_9MICO</name>
<evidence type="ECO:0000259" key="1">
    <source>
        <dbReference type="SMART" id="SM00849"/>
    </source>
</evidence>
<dbReference type="CDD" id="cd07716">
    <property type="entry name" value="RNaseZ_short-form-like_MBL-fold"/>
    <property type="match status" value="1"/>
</dbReference>
<dbReference type="InterPro" id="IPR001279">
    <property type="entry name" value="Metallo-B-lactamas"/>
</dbReference>
<dbReference type="SMART" id="SM00849">
    <property type="entry name" value="Lactamase_B"/>
    <property type="match status" value="1"/>
</dbReference>
<dbReference type="PANTHER" id="PTHR46018">
    <property type="entry name" value="ZINC PHOSPHODIESTERASE ELAC PROTEIN 1"/>
    <property type="match status" value="1"/>
</dbReference>
<dbReference type="PANTHER" id="PTHR46018:SF4">
    <property type="entry name" value="METALLO-HYDROLASE YHFI-RELATED"/>
    <property type="match status" value="1"/>
</dbReference>
<evidence type="ECO:0000313" key="3">
    <source>
        <dbReference type="Proteomes" id="UP001596455"/>
    </source>
</evidence>
<accession>A0ABW2Q7B1</accession>